<evidence type="ECO:0000313" key="6">
    <source>
        <dbReference type="EMBL" id="SHE39230.1"/>
    </source>
</evidence>
<evidence type="ECO:0000256" key="2">
    <source>
        <dbReference type="ARBA" id="ARBA00022801"/>
    </source>
</evidence>
<dbReference type="PANTHER" id="PTHR43002">
    <property type="entry name" value="GLYCOGEN DEBRANCHING ENZYME"/>
    <property type="match status" value="1"/>
</dbReference>
<accession>A0A1M4T446</accession>
<comment type="similarity">
    <text evidence="1">Belongs to the glycosyl hydrolase 13 family.</text>
</comment>
<feature type="region of interest" description="Disordered" evidence="4">
    <location>
        <begin position="657"/>
        <end position="677"/>
    </location>
</feature>
<dbReference type="EMBL" id="FQUH01000001">
    <property type="protein sequence ID" value="SHE39230.1"/>
    <property type="molecule type" value="Genomic_DNA"/>
</dbReference>
<dbReference type="GO" id="GO:0004135">
    <property type="term" value="F:amylo-alpha-1,6-glucosidase activity"/>
    <property type="evidence" value="ECO:0007669"/>
    <property type="project" value="InterPro"/>
</dbReference>
<dbReference type="InterPro" id="IPR014756">
    <property type="entry name" value="Ig_E-set"/>
</dbReference>
<keyword evidence="3" id="KW-0326">Glycosidase</keyword>
<dbReference type="InterPro" id="IPR011837">
    <property type="entry name" value="Glycogen_debranch_GlgX"/>
</dbReference>
<dbReference type="InterPro" id="IPR004193">
    <property type="entry name" value="Glyco_hydro_13_N"/>
</dbReference>
<dbReference type="InterPro" id="IPR017853">
    <property type="entry name" value="GH"/>
</dbReference>
<gene>
    <name evidence="6" type="ORF">SAMN02745781_00234</name>
</gene>
<dbReference type="SUPFAM" id="SSF81296">
    <property type="entry name" value="E set domains"/>
    <property type="match status" value="1"/>
</dbReference>
<evidence type="ECO:0000256" key="1">
    <source>
        <dbReference type="ARBA" id="ARBA00008061"/>
    </source>
</evidence>
<dbReference type="Pfam" id="PF02922">
    <property type="entry name" value="CBM_48"/>
    <property type="match status" value="1"/>
</dbReference>
<dbReference type="SMART" id="SM00642">
    <property type="entry name" value="Aamy"/>
    <property type="match status" value="1"/>
</dbReference>
<evidence type="ECO:0000256" key="3">
    <source>
        <dbReference type="ARBA" id="ARBA00023295"/>
    </source>
</evidence>
<dbReference type="InterPro" id="IPR013783">
    <property type="entry name" value="Ig-like_fold"/>
</dbReference>
<organism evidence="6 7">
    <name type="scientific">Vibrio gazogenes DSM 21264 = NBRC 103151</name>
    <dbReference type="NCBI Taxonomy" id="1123492"/>
    <lineage>
        <taxon>Bacteria</taxon>
        <taxon>Pseudomonadati</taxon>
        <taxon>Pseudomonadota</taxon>
        <taxon>Gammaproteobacteria</taxon>
        <taxon>Vibrionales</taxon>
        <taxon>Vibrionaceae</taxon>
        <taxon>Vibrio</taxon>
    </lineage>
</organism>
<proteinExistence type="inferred from homology"/>
<dbReference type="GO" id="GO:0005980">
    <property type="term" value="P:glycogen catabolic process"/>
    <property type="evidence" value="ECO:0007669"/>
    <property type="project" value="InterPro"/>
</dbReference>
<dbReference type="Proteomes" id="UP000184159">
    <property type="component" value="Unassembled WGS sequence"/>
</dbReference>
<reference evidence="7" key="1">
    <citation type="submission" date="2016-11" db="EMBL/GenBank/DDBJ databases">
        <authorList>
            <person name="Varghese N."/>
            <person name="Submissions S."/>
        </authorList>
    </citation>
    <scope>NUCLEOTIDE SEQUENCE [LARGE SCALE GENOMIC DNA]</scope>
    <source>
        <strain evidence="7">DSM 21264</strain>
    </source>
</reference>
<evidence type="ECO:0000256" key="4">
    <source>
        <dbReference type="SAM" id="MobiDB-lite"/>
    </source>
</evidence>
<dbReference type="AlphaFoldDB" id="A0A1M4T446"/>
<evidence type="ECO:0000259" key="5">
    <source>
        <dbReference type="SMART" id="SM00642"/>
    </source>
</evidence>
<feature type="region of interest" description="Disordered" evidence="4">
    <location>
        <begin position="444"/>
        <end position="466"/>
    </location>
</feature>
<feature type="compositionally biased region" description="Basic and acidic residues" evidence="4">
    <location>
        <begin position="444"/>
        <end position="459"/>
    </location>
</feature>
<evidence type="ECO:0000313" key="7">
    <source>
        <dbReference type="Proteomes" id="UP000184159"/>
    </source>
</evidence>
<dbReference type="SUPFAM" id="SSF51445">
    <property type="entry name" value="(Trans)glycosidases"/>
    <property type="match status" value="1"/>
</dbReference>
<name>A0A1M4T446_VIBGA</name>
<keyword evidence="2" id="KW-0378">Hydrolase</keyword>
<keyword evidence="7" id="KW-1185">Reference proteome</keyword>
<feature type="compositionally biased region" description="Polar residues" evidence="4">
    <location>
        <begin position="667"/>
        <end position="677"/>
    </location>
</feature>
<dbReference type="InterPro" id="IPR044505">
    <property type="entry name" value="GlgX_Isoamylase_N_E_set"/>
</dbReference>
<feature type="compositionally biased region" description="Low complexity" evidence="4">
    <location>
        <begin position="657"/>
        <end position="666"/>
    </location>
</feature>
<dbReference type="RefSeq" id="WP_083571248.1">
    <property type="nucleotide sequence ID" value="NZ_FQUH01000001.1"/>
</dbReference>
<dbReference type="Gene3D" id="2.60.40.10">
    <property type="entry name" value="Immunoglobulins"/>
    <property type="match status" value="1"/>
</dbReference>
<dbReference type="CDD" id="cd02856">
    <property type="entry name" value="E_set_GDE_Isoamylase_N"/>
    <property type="match status" value="1"/>
</dbReference>
<dbReference type="NCBIfam" id="TIGR02100">
    <property type="entry name" value="glgX_debranch"/>
    <property type="match status" value="1"/>
</dbReference>
<dbReference type="CDD" id="cd11326">
    <property type="entry name" value="AmyAc_Glg_debranch"/>
    <property type="match status" value="1"/>
</dbReference>
<dbReference type="Gene3D" id="3.20.20.80">
    <property type="entry name" value="Glycosidases"/>
    <property type="match status" value="1"/>
</dbReference>
<feature type="domain" description="Glycosyl hydrolase family 13 catalytic" evidence="5">
    <location>
        <begin position="167"/>
        <end position="545"/>
    </location>
</feature>
<sequence length="677" mass="77653">MHKVNDTVQSQPYPLGATLDAYGCNFSIYAPGNPAIRLALFDEQGHYDTYPLDDEYAGIRSTYIPAIRTGQKYGYLIKQPEQKKWQYISDPYAKSLDGPLSYTPPFTIKSSFQLPKCVVVDDRFDWQMTSPPHIPREKTVLFETHVKGLTQQHPDIPPKLRGKYLGLIHPAMMAFYQKQHIQTLQLLPIAACMHESHLLETQQVNYWGYNPYLFMVPDPRYAIDDPVTELKTVIRTLHKAGIEVILDVVYNHTAEGGADGPLFNLRGLDPKYYITNNNSYANFTGCGNTVDLAYQPSLNLVMDTLRYWVSEYHIDGFRFDLAATLGRSGETFSPNAPFFKAVAQDPVLKQIKLIAEPWDIGPNGYQVGNFPFGWNETNDKLRDISRSFWRGDQGYLKEFATRIMGSRDLYSAANWPFKLTVNYITYHDGFTLQDLVSYKHKHNEANGEQNRDGHGDNRSENYGIEGPTQDAEINNVRMQQKRNFMATVLFSFGIPHLLTADLLSHTQQGNNNAYCQDNEISWLKWQLDKNEQEFQNWLGKLVTAREKYMVPFIQAFSGDSRNSNRVFWRKEDGSLMTQDDWNQLNRVSLHLGIEDNGDEILYLINRTKESILFTLPEGQQVWQVLFDTASFEMMSTTDKNERSQPAMSFAILYCSSRDGSSRDSTSQNYSFQQTTLS</sequence>
<dbReference type="SUPFAM" id="SSF51011">
    <property type="entry name" value="Glycosyl hydrolase domain"/>
    <property type="match status" value="1"/>
</dbReference>
<dbReference type="InterPro" id="IPR006047">
    <property type="entry name" value="GH13_cat_dom"/>
</dbReference>
<protein>
    <submittedName>
        <fullName evidence="6">Glycogen operon protein</fullName>
    </submittedName>
</protein>